<dbReference type="InterPro" id="IPR013320">
    <property type="entry name" value="ConA-like_dom_sf"/>
</dbReference>
<evidence type="ECO:0000256" key="15">
    <source>
        <dbReference type="ARBA" id="ARBA00023319"/>
    </source>
</evidence>
<dbReference type="InterPro" id="IPR003961">
    <property type="entry name" value="FN3_dom"/>
</dbReference>
<evidence type="ECO:0000256" key="3">
    <source>
        <dbReference type="ARBA" id="ARBA00013064"/>
    </source>
</evidence>
<evidence type="ECO:0000256" key="16">
    <source>
        <dbReference type="ARBA" id="ARBA00051722"/>
    </source>
</evidence>
<feature type="domain" description="Fibronectin type-III" evidence="24">
    <location>
        <begin position="291"/>
        <end position="384"/>
    </location>
</feature>
<dbReference type="Ensembl" id="ENSACLT00000067242.1">
    <property type="protein sequence ID" value="ENSACLP00000085626.1"/>
    <property type="gene ID" value="ENSACLG00000006357.2"/>
</dbReference>
<dbReference type="CDD" id="cd06263">
    <property type="entry name" value="MAM"/>
    <property type="match status" value="1"/>
</dbReference>
<evidence type="ECO:0000256" key="17">
    <source>
        <dbReference type="SAM" id="MobiDB-lite"/>
    </source>
</evidence>
<evidence type="ECO:0000259" key="22">
    <source>
        <dbReference type="PROSITE" id="PS50060"/>
    </source>
</evidence>
<dbReference type="GeneTree" id="ENSGT00940000155326"/>
<feature type="domain" description="Tyrosine-protein phosphatase" evidence="20">
    <location>
        <begin position="907"/>
        <end position="1162"/>
    </location>
</feature>
<keyword evidence="9" id="KW-0904">Protein phosphatase</keyword>
<dbReference type="SMART" id="SM00404">
    <property type="entry name" value="PTPc_motif"/>
    <property type="match status" value="2"/>
</dbReference>
<dbReference type="PANTHER" id="PTHR24051">
    <property type="entry name" value="SUSHI DOMAIN-CONTAINING PROTEIN 1"/>
    <property type="match status" value="1"/>
</dbReference>
<keyword evidence="13" id="KW-0675">Receptor</keyword>
<dbReference type="PROSITE" id="PS50853">
    <property type="entry name" value="FN3"/>
    <property type="match status" value="3"/>
</dbReference>
<keyword evidence="7" id="KW-0677">Repeat</keyword>
<dbReference type="CDD" id="cd00063">
    <property type="entry name" value="FN3"/>
    <property type="match status" value="3"/>
</dbReference>
<feature type="signal peptide" evidence="19">
    <location>
        <begin position="1"/>
        <end position="25"/>
    </location>
</feature>
<feature type="domain" description="Tyrosine-protein phosphatase" evidence="20">
    <location>
        <begin position="1194"/>
        <end position="1454"/>
    </location>
</feature>
<feature type="domain" description="Tyrosine specific protein phosphatases" evidence="21">
    <location>
        <begin position="1370"/>
        <end position="1447"/>
    </location>
</feature>
<dbReference type="PROSITE" id="PS00383">
    <property type="entry name" value="TYR_PHOSPHATASE_1"/>
    <property type="match status" value="2"/>
</dbReference>
<evidence type="ECO:0000259" key="23">
    <source>
        <dbReference type="PROSITE" id="PS50835"/>
    </source>
</evidence>
<evidence type="ECO:0000256" key="13">
    <source>
        <dbReference type="ARBA" id="ARBA00023170"/>
    </source>
</evidence>
<accession>A0AAX7W7A9</accession>
<dbReference type="FunFam" id="2.60.120.200:FF:000006">
    <property type="entry name" value="receptor-type tyrosine-protein phosphatase T isoform X1"/>
    <property type="match status" value="1"/>
</dbReference>
<dbReference type="PROSITE" id="PS00740">
    <property type="entry name" value="MAM_1"/>
    <property type="match status" value="1"/>
</dbReference>
<dbReference type="FunFam" id="3.90.190.10:FF:000003">
    <property type="entry name" value="receptor-type tyrosine-protein phosphatase kappa isoform X1"/>
    <property type="match status" value="1"/>
</dbReference>
<dbReference type="Gene3D" id="3.90.190.10">
    <property type="entry name" value="Protein tyrosine phosphatase superfamily"/>
    <property type="match status" value="2"/>
</dbReference>
<feature type="transmembrane region" description="Helical" evidence="18">
    <location>
        <begin position="780"/>
        <end position="802"/>
    </location>
</feature>
<dbReference type="InterPro" id="IPR036116">
    <property type="entry name" value="FN3_sf"/>
</dbReference>
<keyword evidence="6 19" id="KW-0732">Signal</keyword>
<dbReference type="SMART" id="SM00060">
    <property type="entry name" value="FN3"/>
    <property type="match status" value="3"/>
</dbReference>
<feature type="domain" description="MAM" evidence="22">
    <location>
        <begin position="30"/>
        <end position="191"/>
    </location>
</feature>
<dbReference type="PROSITE" id="PS50055">
    <property type="entry name" value="TYR_PHOSPHATASE_PTP"/>
    <property type="match status" value="2"/>
</dbReference>
<dbReference type="PROSITE" id="PS50060">
    <property type="entry name" value="MAM_2"/>
    <property type="match status" value="1"/>
</dbReference>
<dbReference type="PRINTS" id="PR00700">
    <property type="entry name" value="PRTYPHPHTASE"/>
</dbReference>
<dbReference type="InterPro" id="IPR013783">
    <property type="entry name" value="Ig-like_fold"/>
</dbReference>
<feature type="chain" id="PRO_5044300671" description="protein-tyrosine-phosphatase" evidence="19">
    <location>
        <begin position="26"/>
        <end position="1468"/>
    </location>
</feature>
<keyword evidence="11 18" id="KW-0472">Membrane</keyword>
<dbReference type="SMART" id="SM00409">
    <property type="entry name" value="IG"/>
    <property type="match status" value="1"/>
</dbReference>
<feature type="domain" description="Ig-like" evidence="23">
    <location>
        <begin position="193"/>
        <end position="284"/>
    </location>
</feature>
<dbReference type="InterPro" id="IPR003595">
    <property type="entry name" value="Tyr_Pase_cat"/>
</dbReference>
<sequence length="1468" mass="165082">MDKRSNSGVWLAAFFYFVLWGHTDGQFFPGGCTFEESYSSCGYSVSLGTNGFTWEQVNSWEKPTMDPALPTGSFMVVNASGRASGQKAHLYMPTLKENDTHCIDFLYSLSSRDGASPGTLNVYVKVNGGAQGNPVWNASDTVTEGWVKAELAISTFWPNSYQVIFEAVSVQGHPGFIAIDDIRVLAHPCRKAPHFLRLQNVEVNVGQNATFQCTAGGKWSQHDKLWLQQWNGKDTALMVTRVVNHRRFSATVSVGDTSQRSTSRYRCVIRSDGGSGVSNYADLIVKAPPTPIAPPELLSVGATYLWIKPNANSIIGDGPIILKEVEYRTTSGNWVETHVVDSPTYKLWHLDPDVEYEIKVLLSRPGEGGTGPPGPPLVTRTKCADPVHGPQNVNVVDVRARQLTVQWETFGYAVTRCHSYNLTVQYQYVFNQQEFVAEELIQTSSHYTLRGLRPFVTVRLRLVLANPEGSKESEEIVKQTEEDVPGSVPMESLQNTPYEEKIFMQWKAPNETNGIIKLYEVSERLQRTSMGRGQVFKQRNETHHLFVGLYPGTTYFFTLKASTNKGFGPPVTTRITTKIAAPMMPEYESESPLNETETTITILLKPAQSRGAPISSYQLVVKEVRKSKTRRAASEAPECFSVPVSFRNASILDSPYYIAAELPPSSLTVVQPFTVGDNKSYGGFWNPPLSPAKSYSIYYQAMSRANGETKINCVRLANKGMSSLPLIPEKQVDSTVKMAGVIAGILMFIIILLGVVLTFKQYFFVYVPLCLRAACGCKELHAFLYVNNSSLCILVFMFLNLYRKLAKKQKETASSSTQQREMGPVTTADKSTTKVSTLHKDDPFSTSNQDLNGFSKSKCSAVLALRCIQKISAVNGQFQAGQFQPAIRVADLLQHITQMKCGQGYGFKEEYEALAEGQTAPWETAKKDENRNKNRYGNIIAYDHTRVRLQLLDGDPHSDYINANYIDVSVYTTTLEHTHMHIYTVTVRDFWRMVWQENSASIVMVTNLVEVGRVKCVRYWPDETEVYGDIKVTLIETEPLAEYVIRTFTVQKKGHHEIRELRQFHFTSWPDHGVPCYATGLLGFIRQVKFLNPPDAGPIVVHCSAGAGRTGCFIAVDIMLDMAENEGVVDIFNCIRELRSQRVNMVQTEEQYVFVHDAILEACLCGNTAIPVCEFRAIYYNISRLDPQTNSSQIKDEFQTLNIVTPRVRPEDCSVGLLPRNHDKNRSMDVLPADRCLPFLISVDGESSNYINAALMDSHKQPAAFIVTQHPLPNTMGDFWRLVFDYNCSSIVMLNEMDAAQLCMQYWPEKNSCCYGPIQVEFISADIDEDIINRIFRICNMARPQDGYRLVQHFQFIGWPAYRDTPLSKRSILQLVRRLAKWQEQYDGGDGRTVVHCLTGGGRSGTFCAICSINEMIQQQNIVDVFHTVKTLRNNKTNMVETMVRNHNTYVFMWVKSAGDPKLFKNWL</sequence>
<dbReference type="InterPro" id="IPR036179">
    <property type="entry name" value="Ig-like_dom_sf"/>
</dbReference>
<evidence type="ECO:0000256" key="14">
    <source>
        <dbReference type="ARBA" id="ARBA00023180"/>
    </source>
</evidence>
<dbReference type="GO" id="GO:0004725">
    <property type="term" value="F:protein tyrosine phosphatase activity"/>
    <property type="evidence" value="ECO:0007669"/>
    <property type="project" value="UniProtKB-EC"/>
</dbReference>
<feature type="region of interest" description="Disordered" evidence="17">
    <location>
        <begin position="813"/>
        <end position="841"/>
    </location>
</feature>
<gene>
    <name evidence="25" type="primary">PTPRT</name>
</gene>
<dbReference type="InterPro" id="IPR016130">
    <property type="entry name" value="Tyr_Pase_AS"/>
</dbReference>
<dbReference type="InterPro" id="IPR057598">
    <property type="entry name" value="Fn3_PTPRU"/>
</dbReference>
<keyword evidence="26" id="KW-1185">Reference proteome</keyword>
<keyword evidence="8" id="KW-0378">Hydrolase</keyword>
<dbReference type="InterPro" id="IPR000387">
    <property type="entry name" value="Tyr_Pase_dom"/>
</dbReference>
<keyword evidence="15" id="KW-0393">Immunoglobulin domain</keyword>
<evidence type="ECO:0000256" key="19">
    <source>
        <dbReference type="SAM" id="SignalP"/>
    </source>
</evidence>
<reference evidence="25" key="3">
    <citation type="submission" date="2025-09" db="UniProtKB">
        <authorList>
            <consortium name="Ensembl"/>
        </authorList>
    </citation>
    <scope>IDENTIFICATION</scope>
</reference>
<feature type="domain" description="Tyrosine specific protein phosphatases" evidence="21">
    <location>
        <begin position="1082"/>
        <end position="1153"/>
    </location>
</feature>
<dbReference type="SUPFAM" id="SSF52799">
    <property type="entry name" value="(Phosphotyrosine protein) phosphatases II"/>
    <property type="match status" value="2"/>
</dbReference>
<name>A0AAX7W7A9_ASTCA</name>
<dbReference type="FunFam" id="2.60.40.10:FF:000009">
    <property type="entry name" value="receptor-type tyrosine-protein phosphatase U isoform X1"/>
    <property type="match status" value="1"/>
</dbReference>
<dbReference type="PROSITE" id="PS50835">
    <property type="entry name" value="IG_LIKE"/>
    <property type="match status" value="1"/>
</dbReference>
<dbReference type="PROSITE" id="PS50056">
    <property type="entry name" value="TYR_PHOSPHATASE_2"/>
    <property type="match status" value="2"/>
</dbReference>
<evidence type="ECO:0000256" key="12">
    <source>
        <dbReference type="ARBA" id="ARBA00023157"/>
    </source>
</evidence>
<evidence type="ECO:0000256" key="6">
    <source>
        <dbReference type="ARBA" id="ARBA00022729"/>
    </source>
</evidence>
<dbReference type="FunFam" id="2.60.40.10:FF:000019">
    <property type="entry name" value="receptor-type tyrosine-protein phosphatase kappa isoform X2"/>
    <property type="match status" value="1"/>
</dbReference>
<dbReference type="FunFam" id="2.60.40.10:FF:000025">
    <property type="entry name" value="receptor-type tyrosine-protein phosphatase U isoform X2"/>
    <property type="match status" value="1"/>
</dbReference>
<keyword evidence="5 18" id="KW-0812">Transmembrane</keyword>
<dbReference type="Pfam" id="PF23144">
    <property type="entry name" value="Fn3_PTPRU"/>
    <property type="match status" value="1"/>
</dbReference>
<comment type="similarity">
    <text evidence="2">Belongs to the protein-tyrosine phosphatase family. Receptor class 2B subfamily.</text>
</comment>
<dbReference type="Pfam" id="PF00041">
    <property type="entry name" value="fn3"/>
    <property type="match status" value="1"/>
</dbReference>
<feature type="domain" description="Fibronectin type-III" evidence="24">
    <location>
        <begin position="484"/>
        <end position="582"/>
    </location>
</feature>
<evidence type="ECO:0000256" key="4">
    <source>
        <dbReference type="ARBA" id="ARBA00022553"/>
    </source>
</evidence>
<keyword evidence="12" id="KW-1015">Disulfide bond</keyword>
<evidence type="ECO:0000256" key="2">
    <source>
        <dbReference type="ARBA" id="ARBA00006396"/>
    </source>
</evidence>
<dbReference type="InterPro" id="IPR029021">
    <property type="entry name" value="Prot-tyrosine_phosphatase-like"/>
</dbReference>
<evidence type="ECO:0000256" key="9">
    <source>
        <dbReference type="ARBA" id="ARBA00022912"/>
    </source>
</evidence>
<dbReference type="Gene3D" id="2.60.40.10">
    <property type="entry name" value="Immunoglobulins"/>
    <property type="match status" value="4"/>
</dbReference>
<comment type="catalytic activity">
    <reaction evidence="16">
        <text>O-phospho-L-tyrosyl-[protein] + H2O = L-tyrosyl-[protein] + phosphate</text>
        <dbReference type="Rhea" id="RHEA:10684"/>
        <dbReference type="Rhea" id="RHEA-COMP:10136"/>
        <dbReference type="Rhea" id="RHEA-COMP:20101"/>
        <dbReference type="ChEBI" id="CHEBI:15377"/>
        <dbReference type="ChEBI" id="CHEBI:43474"/>
        <dbReference type="ChEBI" id="CHEBI:46858"/>
        <dbReference type="ChEBI" id="CHEBI:61978"/>
        <dbReference type="EC" id="3.1.3.48"/>
    </reaction>
</comment>
<evidence type="ECO:0000259" key="21">
    <source>
        <dbReference type="PROSITE" id="PS50056"/>
    </source>
</evidence>
<dbReference type="SUPFAM" id="SSF49899">
    <property type="entry name" value="Concanavalin A-like lectins/glucanases"/>
    <property type="match status" value="1"/>
</dbReference>
<proteinExistence type="inferred from homology"/>
<dbReference type="Pfam" id="PF00629">
    <property type="entry name" value="MAM"/>
    <property type="match status" value="1"/>
</dbReference>
<dbReference type="SUPFAM" id="SSF48726">
    <property type="entry name" value="Immunoglobulin"/>
    <property type="match status" value="1"/>
</dbReference>
<comment type="subcellular location">
    <subcellularLocation>
        <location evidence="1">Membrane</location>
        <topology evidence="1">Single-pass type I membrane protein</topology>
    </subcellularLocation>
</comment>
<evidence type="ECO:0000256" key="7">
    <source>
        <dbReference type="ARBA" id="ARBA00022737"/>
    </source>
</evidence>
<evidence type="ECO:0000259" key="20">
    <source>
        <dbReference type="PROSITE" id="PS50055"/>
    </source>
</evidence>
<keyword evidence="4" id="KW-0597">Phosphoprotein</keyword>
<keyword evidence="10 18" id="KW-1133">Transmembrane helix</keyword>
<feature type="domain" description="Fibronectin type-III" evidence="24">
    <location>
        <begin position="389"/>
        <end position="483"/>
    </location>
</feature>
<reference evidence="25" key="1">
    <citation type="submission" date="2018-05" db="EMBL/GenBank/DDBJ databases">
        <authorList>
            <person name="Datahose"/>
        </authorList>
    </citation>
    <scope>NUCLEOTIDE SEQUENCE</scope>
</reference>
<evidence type="ECO:0000313" key="26">
    <source>
        <dbReference type="Proteomes" id="UP000265100"/>
    </source>
</evidence>
<evidence type="ECO:0000259" key="24">
    <source>
        <dbReference type="PROSITE" id="PS50853"/>
    </source>
</evidence>
<dbReference type="GO" id="GO:0016020">
    <property type="term" value="C:membrane"/>
    <property type="evidence" value="ECO:0007669"/>
    <property type="project" value="UniProtKB-SubCell"/>
</dbReference>
<dbReference type="InterPro" id="IPR000242">
    <property type="entry name" value="PTP_cat"/>
</dbReference>
<dbReference type="FunFam" id="3.90.190.10:FF:000005">
    <property type="entry name" value="receptor-type tyrosine-protein phosphatase kappa isoform X1"/>
    <property type="match status" value="1"/>
</dbReference>
<dbReference type="SMART" id="SM00137">
    <property type="entry name" value="MAM"/>
    <property type="match status" value="1"/>
</dbReference>
<dbReference type="SUPFAM" id="SSF49265">
    <property type="entry name" value="Fibronectin type III"/>
    <property type="match status" value="2"/>
</dbReference>
<evidence type="ECO:0000256" key="1">
    <source>
        <dbReference type="ARBA" id="ARBA00004479"/>
    </source>
</evidence>
<dbReference type="InterPro" id="IPR007110">
    <property type="entry name" value="Ig-like_dom"/>
</dbReference>
<dbReference type="InterPro" id="IPR051622">
    <property type="entry name" value="R-tyr_protein_phosphatases"/>
</dbReference>
<dbReference type="InterPro" id="IPR000998">
    <property type="entry name" value="MAM_dom"/>
</dbReference>
<dbReference type="InterPro" id="IPR003599">
    <property type="entry name" value="Ig_sub"/>
</dbReference>
<dbReference type="Gene3D" id="2.60.120.200">
    <property type="match status" value="1"/>
</dbReference>
<dbReference type="PANTHER" id="PTHR24051:SF12">
    <property type="entry name" value="PROTEIN-TYROSINE-PHOSPHATASE"/>
    <property type="match status" value="1"/>
</dbReference>
<evidence type="ECO:0000256" key="10">
    <source>
        <dbReference type="ARBA" id="ARBA00022989"/>
    </source>
</evidence>
<evidence type="ECO:0000256" key="8">
    <source>
        <dbReference type="ARBA" id="ARBA00022801"/>
    </source>
</evidence>
<reference evidence="25" key="2">
    <citation type="submission" date="2025-08" db="UniProtKB">
        <authorList>
            <consortium name="Ensembl"/>
        </authorList>
    </citation>
    <scope>IDENTIFICATION</scope>
</reference>
<evidence type="ECO:0000256" key="18">
    <source>
        <dbReference type="SAM" id="Phobius"/>
    </source>
</evidence>
<dbReference type="PRINTS" id="PR00020">
    <property type="entry name" value="MAMDOMAIN"/>
</dbReference>
<feature type="transmembrane region" description="Helical" evidence="18">
    <location>
        <begin position="738"/>
        <end position="759"/>
    </location>
</feature>
<protein>
    <recommendedName>
        <fullName evidence="3">protein-tyrosine-phosphatase</fullName>
        <ecNumber evidence="3">3.1.3.48</ecNumber>
    </recommendedName>
</protein>
<keyword evidence="14" id="KW-0325">Glycoprotein</keyword>
<dbReference type="EC" id="3.1.3.48" evidence="3"/>
<organism evidence="25 26">
    <name type="scientific">Astatotilapia calliptera</name>
    <name type="common">Eastern happy</name>
    <name type="synonym">Chromis callipterus</name>
    <dbReference type="NCBI Taxonomy" id="8154"/>
    <lineage>
        <taxon>Eukaryota</taxon>
        <taxon>Metazoa</taxon>
        <taxon>Chordata</taxon>
        <taxon>Craniata</taxon>
        <taxon>Vertebrata</taxon>
        <taxon>Euteleostomi</taxon>
        <taxon>Actinopterygii</taxon>
        <taxon>Neopterygii</taxon>
        <taxon>Teleostei</taxon>
        <taxon>Neoteleostei</taxon>
        <taxon>Acanthomorphata</taxon>
        <taxon>Ovalentaria</taxon>
        <taxon>Cichlomorphae</taxon>
        <taxon>Cichliformes</taxon>
        <taxon>Cichlidae</taxon>
        <taxon>African cichlids</taxon>
        <taxon>Pseudocrenilabrinae</taxon>
        <taxon>Haplochromini</taxon>
        <taxon>Astatotilapia</taxon>
    </lineage>
</organism>
<dbReference type="Pfam" id="PF00102">
    <property type="entry name" value="Y_phosphatase"/>
    <property type="match status" value="2"/>
</dbReference>
<evidence type="ECO:0000256" key="5">
    <source>
        <dbReference type="ARBA" id="ARBA00022692"/>
    </source>
</evidence>
<dbReference type="SMART" id="SM00194">
    <property type="entry name" value="PTPc"/>
    <property type="match status" value="2"/>
</dbReference>
<evidence type="ECO:0000256" key="11">
    <source>
        <dbReference type="ARBA" id="ARBA00023136"/>
    </source>
</evidence>
<dbReference type="Proteomes" id="UP000265100">
    <property type="component" value="Chromosome 5"/>
</dbReference>
<evidence type="ECO:0000313" key="25">
    <source>
        <dbReference type="Ensembl" id="ENSACLP00000085626.1"/>
    </source>
</evidence>